<organism evidence="1 2">
    <name type="scientific">Methanocaldococcus fervens (strain DSM 4213 / JCM 15782 / AG86)</name>
    <name type="common">Methanococcus fervens</name>
    <dbReference type="NCBI Taxonomy" id="573064"/>
    <lineage>
        <taxon>Archaea</taxon>
        <taxon>Methanobacteriati</taxon>
        <taxon>Methanobacteriota</taxon>
        <taxon>Methanomada group</taxon>
        <taxon>Methanococci</taxon>
        <taxon>Methanococcales</taxon>
        <taxon>Methanocaldococcaceae</taxon>
        <taxon>Methanocaldococcus</taxon>
    </lineage>
</organism>
<dbReference type="GO" id="GO:0009036">
    <property type="term" value="F:type II site-specific deoxyribonuclease activity"/>
    <property type="evidence" value="ECO:0007669"/>
    <property type="project" value="UniProtKB-EC"/>
</dbReference>
<dbReference type="RefSeq" id="WP_015791453.1">
    <property type="nucleotide sequence ID" value="NC_013156.1"/>
</dbReference>
<protein>
    <submittedName>
        <fullName evidence="1">Type II site-specific deoxyribonuclease</fullName>
        <ecNumber evidence="1">3.1.21.4</ecNumber>
    </submittedName>
</protein>
<dbReference type="HOGENOM" id="CLU_104917_0_0_2"/>
<name>C7P834_METFA</name>
<keyword evidence="2" id="KW-1185">Reference proteome</keyword>
<keyword evidence="1" id="KW-0378">Hydrolase</keyword>
<evidence type="ECO:0000313" key="1">
    <source>
        <dbReference type="EMBL" id="ACV24716.1"/>
    </source>
</evidence>
<dbReference type="OrthoDB" id="64242at2157"/>
<dbReference type="eggNOG" id="arCOG08288">
    <property type="taxonomic scope" value="Archaea"/>
</dbReference>
<accession>C7P834</accession>
<sequence>MDDKSYYQEIEEILRQILQPIEKISFSTFVRVVSGYKIIPIDLSKKEDKELIEDLIKVCYEVIEEIKNTKGVKTKDGKTPKRVNEVGNHIEHYIKDVLSKYGYAITPKTKKGKQKSTGYPDIEFWHKGKKEGDGRVVYIEIKTFNEKNINSSHRTFYASPSKDEEGIKIRFDAPHLCLSFKIEKLGNDYHATGFKIVDLSKLKGGIKREFNASNKELYKKDLVIYEDDLNE</sequence>
<dbReference type="AlphaFoldDB" id="C7P834"/>
<dbReference type="EMBL" id="CP001696">
    <property type="protein sequence ID" value="ACV24716.1"/>
    <property type="molecule type" value="Genomic_DNA"/>
</dbReference>
<reference evidence="1" key="1">
    <citation type="submission" date="2009-08" db="EMBL/GenBank/DDBJ databases">
        <title>Complete sequence of chromosome of Methanocaldococcus fervens AG86.</title>
        <authorList>
            <consortium name="US DOE Joint Genome Institute"/>
            <person name="Lucas S."/>
            <person name="Copeland A."/>
            <person name="Lapidus A."/>
            <person name="Glavina del Rio T."/>
            <person name="Tice H."/>
            <person name="Bruce D."/>
            <person name="Goodwin L."/>
            <person name="Pitluck S."/>
            <person name="Chertkov O."/>
            <person name="Detter J.C."/>
            <person name="Han C."/>
            <person name="Tapia R."/>
            <person name="Larimer F."/>
            <person name="Land M."/>
            <person name="Hauser L."/>
            <person name="Kyrpides N."/>
            <person name="Ovchinnikova G."/>
            <person name="Lupa-Sieprawska M."/>
            <person name="Whitman W.B."/>
        </authorList>
    </citation>
    <scope>NUCLEOTIDE SEQUENCE [LARGE SCALE GENOMIC DNA]</scope>
    <source>
        <strain evidence="1">AG86</strain>
    </source>
</reference>
<proteinExistence type="predicted"/>
<dbReference type="STRING" id="573064.Mefer_0898"/>
<dbReference type="Proteomes" id="UP000001495">
    <property type="component" value="Chromosome"/>
</dbReference>
<dbReference type="EC" id="3.1.21.4" evidence="1"/>
<evidence type="ECO:0000313" key="2">
    <source>
        <dbReference type="Proteomes" id="UP000001495"/>
    </source>
</evidence>
<dbReference type="GeneID" id="8365586"/>
<dbReference type="REBASE" id="21674">
    <property type="entry name" value="Mfe86ORF896P"/>
</dbReference>
<dbReference type="KEGG" id="mfe:Mefer_0898"/>
<gene>
    <name evidence="1" type="ordered locus">Mefer_0898</name>
</gene>